<organism evidence="1 2">
    <name type="scientific">Batillaria attramentaria</name>
    <dbReference type="NCBI Taxonomy" id="370345"/>
    <lineage>
        <taxon>Eukaryota</taxon>
        <taxon>Metazoa</taxon>
        <taxon>Spiralia</taxon>
        <taxon>Lophotrochozoa</taxon>
        <taxon>Mollusca</taxon>
        <taxon>Gastropoda</taxon>
        <taxon>Caenogastropoda</taxon>
        <taxon>Sorbeoconcha</taxon>
        <taxon>Cerithioidea</taxon>
        <taxon>Batillariidae</taxon>
        <taxon>Batillaria</taxon>
    </lineage>
</organism>
<dbReference type="AlphaFoldDB" id="A0ABD0JKG0"/>
<accession>A0ABD0JKG0</accession>
<name>A0ABD0JKG0_9CAEN</name>
<keyword evidence="2" id="KW-1185">Reference proteome</keyword>
<evidence type="ECO:0000313" key="2">
    <source>
        <dbReference type="Proteomes" id="UP001519460"/>
    </source>
</evidence>
<reference evidence="1 2" key="1">
    <citation type="journal article" date="2023" name="Sci. Data">
        <title>Genome assembly of the Korean intertidal mud-creeper Batillaria attramentaria.</title>
        <authorList>
            <person name="Patra A.K."/>
            <person name="Ho P.T."/>
            <person name="Jun S."/>
            <person name="Lee S.J."/>
            <person name="Kim Y."/>
            <person name="Won Y.J."/>
        </authorList>
    </citation>
    <scope>NUCLEOTIDE SEQUENCE [LARGE SCALE GENOMIC DNA]</scope>
    <source>
        <strain evidence="1">Wonlab-2016</strain>
    </source>
</reference>
<proteinExistence type="predicted"/>
<dbReference type="EMBL" id="JACVVK020000414">
    <property type="protein sequence ID" value="KAK7475141.1"/>
    <property type="molecule type" value="Genomic_DNA"/>
</dbReference>
<protein>
    <submittedName>
        <fullName evidence="1">Uncharacterized protein</fullName>
    </submittedName>
</protein>
<dbReference type="Proteomes" id="UP001519460">
    <property type="component" value="Unassembled WGS sequence"/>
</dbReference>
<comment type="caution">
    <text evidence="1">The sequence shown here is derived from an EMBL/GenBank/DDBJ whole genome shotgun (WGS) entry which is preliminary data.</text>
</comment>
<sequence length="149" mass="16413">MESLSENLPADGLCPLCLGTWKPSSTPTLETVPLCPTQTIWKQPDFRPLLSLHSLYTHAPSINCPLWLHAWGVRVDGIESLSLRCKSTGVQVKGESANGTKQLQWPGRGRNEEQLRTSDLRRDGRQITNDSWTAMPHTAPSGGGWVLAL</sequence>
<gene>
    <name evidence="1" type="ORF">BaRGS_00033633</name>
</gene>
<evidence type="ECO:0000313" key="1">
    <source>
        <dbReference type="EMBL" id="KAK7475141.1"/>
    </source>
</evidence>